<keyword evidence="9" id="KW-0443">Lipid metabolism</keyword>
<protein>
    <submittedName>
        <fullName evidence="18">3-hydroxyacyl-CoA dehydrogenase NAD-binding domain-containing protein</fullName>
    </submittedName>
</protein>
<dbReference type="CDD" id="cd06558">
    <property type="entry name" value="crotonase-like"/>
    <property type="match status" value="1"/>
</dbReference>
<evidence type="ECO:0000259" key="17">
    <source>
        <dbReference type="Pfam" id="PF02737"/>
    </source>
</evidence>
<keyword evidence="11" id="KW-0413">Isomerase</keyword>
<evidence type="ECO:0000256" key="1">
    <source>
        <dbReference type="ARBA" id="ARBA00004275"/>
    </source>
</evidence>
<dbReference type="InterPro" id="IPR029045">
    <property type="entry name" value="ClpP/crotonase-like_dom_sf"/>
</dbReference>
<evidence type="ECO:0000256" key="4">
    <source>
        <dbReference type="ARBA" id="ARBA00011245"/>
    </source>
</evidence>
<keyword evidence="12" id="KW-0456">Lyase</keyword>
<keyword evidence="7" id="KW-0560">Oxidoreductase</keyword>
<dbReference type="SUPFAM" id="SSF52096">
    <property type="entry name" value="ClpP/crotonase"/>
    <property type="match status" value="1"/>
</dbReference>
<evidence type="ECO:0000313" key="19">
    <source>
        <dbReference type="Proteomes" id="UP001379235"/>
    </source>
</evidence>
<evidence type="ECO:0000256" key="6">
    <source>
        <dbReference type="ARBA" id="ARBA00022963"/>
    </source>
</evidence>
<feature type="domain" description="3-hydroxyacyl-CoA dehydrogenase NAD binding" evidence="17">
    <location>
        <begin position="286"/>
        <end position="460"/>
    </location>
</feature>
<sequence length="676" mass="72590">MITYAQTDAIAQIVIDNPPVNALGVSLVGELLDAIARAEQDGKVSAILIRAAGRLFSAGADINEFKKPEDAPRLPTLIDRIESCSKPVIAVIHGQCLGGGLELALGCHYRIAARNANLALPEVQLGLLPGAGGTQRLPRLIGMNAAINMIATGTGVSAEKALSLGLVDRLADDDAVIVEALEFAGSLTGVRRTCDLPPPAIPSDLDAHLAPHLQSHFDSVQACAAAIHAAAELPFMEGMAREAALFEELLQSDQARALQHVFFAERKAAKIEGLPAKIERHSVERVGVIGAGTMGSGIAINFLLAGIPVTLVETNAAPLQRGADGIARILATSVSKGRLTEDQRAKATDLLNPSLAFDDLGQCDLIIEAVFEDMSVKLDIFRRLDALAKPNAILASNTSFLDINEMASATARPEAVVGLHFFSPANVMKLVEVIRGDQTSNEVLATCMKITQRIGKVPVLSGVCHGFIGNRMLLPRLEQAKQLLLEGAAITQIDEVSTRLGLPMGPLQMIDLAGVDIGWHRDVNRIENLNDALCARGRLGQKSSAGYYDYDDRRKPVPSTEVGSIVEQFRNDAAIERRTISDDEIIVRTVYVMINEAALILEEGIAQRPSDIDVVWMLGFGWPRWTGGPLWWASEVGVSSIVAGLERYRSSFGPDFRIASSLLKFEADSQSFYSRG</sequence>
<keyword evidence="8" id="KW-0520">NAD</keyword>
<evidence type="ECO:0000256" key="7">
    <source>
        <dbReference type="ARBA" id="ARBA00023002"/>
    </source>
</evidence>
<dbReference type="PANTHER" id="PTHR23309:SF49">
    <property type="entry name" value="PEROXISOMAL BIFUNCTIONAL ENZYME"/>
    <property type="match status" value="1"/>
</dbReference>
<keyword evidence="19" id="KW-1185">Reference proteome</keyword>
<accession>A0ABU8S964</accession>
<proteinExistence type="inferred from homology"/>
<dbReference type="Gene3D" id="3.90.226.10">
    <property type="entry name" value="2-enoyl-CoA Hydratase, Chain A, domain 1"/>
    <property type="match status" value="1"/>
</dbReference>
<comment type="similarity">
    <text evidence="3">In the N-terminal section; belongs to the enoyl-CoA hydratase/isomerase family.</text>
</comment>
<dbReference type="SUPFAM" id="SSF48179">
    <property type="entry name" value="6-phosphogluconate dehydrogenase C-terminal domain-like"/>
    <property type="match status" value="2"/>
</dbReference>
<comment type="caution">
    <text evidence="18">The sequence shown here is derived from an EMBL/GenBank/DDBJ whole genome shotgun (WGS) entry which is preliminary data.</text>
</comment>
<evidence type="ECO:0000256" key="15">
    <source>
        <dbReference type="RuleBase" id="RU003707"/>
    </source>
</evidence>
<dbReference type="Gene3D" id="1.10.1040.50">
    <property type="match status" value="1"/>
</dbReference>
<feature type="domain" description="3-hydroxyacyl-CoA dehydrogenase C-terminal" evidence="16">
    <location>
        <begin position="586"/>
        <end position="659"/>
    </location>
</feature>
<keyword evidence="6" id="KW-0442">Lipid degradation</keyword>
<dbReference type="Gene3D" id="3.40.50.720">
    <property type="entry name" value="NAD(P)-binding Rossmann-like Domain"/>
    <property type="match status" value="1"/>
</dbReference>
<comment type="subunit">
    <text evidence="4">Monomer.</text>
</comment>
<dbReference type="Pfam" id="PF02737">
    <property type="entry name" value="3HCDH_N"/>
    <property type="match status" value="1"/>
</dbReference>
<keyword evidence="5" id="KW-0276">Fatty acid metabolism</keyword>
<dbReference type="InterPro" id="IPR018376">
    <property type="entry name" value="Enoyl-CoA_hyd/isom_CS"/>
</dbReference>
<dbReference type="InterPro" id="IPR036291">
    <property type="entry name" value="NAD(P)-bd_dom_sf"/>
</dbReference>
<dbReference type="InterPro" id="IPR001753">
    <property type="entry name" value="Enoyl-CoA_hydra/iso"/>
</dbReference>
<feature type="domain" description="3-hydroxyacyl-CoA dehydrogenase C-terminal" evidence="16">
    <location>
        <begin position="466"/>
        <end position="550"/>
    </location>
</feature>
<gene>
    <name evidence="18" type="ORF">WG900_11015</name>
</gene>
<evidence type="ECO:0000313" key="18">
    <source>
        <dbReference type="EMBL" id="MEJ6010451.1"/>
    </source>
</evidence>
<dbReference type="EMBL" id="JBBHJY010000005">
    <property type="protein sequence ID" value="MEJ6010451.1"/>
    <property type="molecule type" value="Genomic_DNA"/>
</dbReference>
<dbReference type="InterPro" id="IPR008927">
    <property type="entry name" value="6-PGluconate_DH-like_C_sf"/>
</dbReference>
<evidence type="ECO:0000256" key="13">
    <source>
        <dbReference type="ARBA" id="ARBA00023268"/>
    </source>
</evidence>
<comment type="pathway">
    <text evidence="2">Lipid metabolism; fatty acid beta-oxidation.</text>
</comment>
<keyword evidence="10" id="KW-0576">Peroxisome</keyword>
<name>A0ABU8S964_9SPHN</name>
<dbReference type="PANTHER" id="PTHR23309">
    <property type="entry name" value="3-HYDROXYACYL-COA DEHYROGENASE"/>
    <property type="match status" value="1"/>
</dbReference>
<evidence type="ECO:0000256" key="12">
    <source>
        <dbReference type="ARBA" id="ARBA00023239"/>
    </source>
</evidence>
<dbReference type="Proteomes" id="UP001379235">
    <property type="component" value="Unassembled WGS sequence"/>
</dbReference>
<dbReference type="PROSITE" id="PS00166">
    <property type="entry name" value="ENOYL_COA_HYDRATASE"/>
    <property type="match status" value="1"/>
</dbReference>
<evidence type="ECO:0000256" key="5">
    <source>
        <dbReference type="ARBA" id="ARBA00022832"/>
    </source>
</evidence>
<evidence type="ECO:0000256" key="2">
    <source>
        <dbReference type="ARBA" id="ARBA00005005"/>
    </source>
</evidence>
<evidence type="ECO:0000256" key="8">
    <source>
        <dbReference type="ARBA" id="ARBA00023027"/>
    </source>
</evidence>
<dbReference type="SUPFAM" id="SSF51735">
    <property type="entry name" value="NAD(P)-binding Rossmann-fold domains"/>
    <property type="match status" value="1"/>
</dbReference>
<dbReference type="InterPro" id="IPR006176">
    <property type="entry name" value="3-OHacyl-CoA_DH_NAD-bd"/>
</dbReference>
<comment type="catalytic activity">
    <reaction evidence="14">
        <text>a (3S)-3-hydroxyacyl-CoA + NAD(+) = a 3-oxoacyl-CoA + NADH + H(+)</text>
        <dbReference type="Rhea" id="RHEA:22432"/>
        <dbReference type="ChEBI" id="CHEBI:15378"/>
        <dbReference type="ChEBI" id="CHEBI:57318"/>
        <dbReference type="ChEBI" id="CHEBI:57540"/>
        <dbReference type="ChEBI" id="CHEBI:57945"/>
        <dbReference type="ChEBI" id="CHEBI:90726"/>
        <dbReference type="EC" id="1.1.1.35"/>
    </reaction>
</comment>
<keyword evidence="13" id="KW-0511">Multifunctional enzyme</keyword>
<dbReference type="Pfam" id="PF00725">
    <property type="entry name" value="3HCDH"/>
    <property type="match status" value="2"/>
</dbReference>
<evidence type="ECO:0000256" key="11">
    <source>
        <dbReference type="ARBA" id="ARBA00023235"/>
    </source>
</evidence>
<comment type="subcellular location">
    <subcellularLocation>
        <location evidence="1">Peroxisome</location>
    </subcellularLocation>
</comment>
<comment type="similarity">
    <text evidence="15">Belongs to the enoyl-CoA hydratase/isomerase family.</text>
</comment>
<dbReference type="Pfam" id="PF00378">
    <property type="entry name" value="ECH_1"/>
    <property type="match status" value="1"/>
</dbReference>
<evidence type="ECO:0000259" key="16">
    <source>
        <dbReference type="Pfam" id="PF00725"/>
    </source>
</evidence>
<evidence type="ECO:0000256" key="14">
    <source>
        <dbReference type="ARBA" id="ARBA00049556"/>
    </source>
</evidence>
<evidence type="ECO:0000256" key="10">
    <source>
        <dbReference type="ARBA" id="ARBA00023140"/>
    </source>
</evidence>
<dbReference type="InterPro" id="IPR006108">
    <property type="entry name" value="3HC_DH_C"/>
</dbReference>
<dbReference type="RefSeq" id="WP_339967109.1">
    <property type="nucleotide sequence ID" value="NZ_JBBHJY010000005.1"/>
</dbReference>
<evidence type="ECO:0000256" key="9">
    <source>
        <dbReference type="ARBA" id="ARBA00023098"/>
    </source>
</evidence>
<reference evidence="18 19" key="1">
    <citation type="submission" date="2024-03" db="EMBL/GenBank/DDBJ databases">
        <authorList>
            <person name="Jo J.-H."/>
        </authorList>
    </citation>
    <scope>NUCLEOTIDE SEQUENCE [LARGE SCALE GENOMIC DNA]</scope>
    <source>
        <strain evidence="18 19">AS3R-12</strain>
    </source>
</reference>
<organism evidence="18 19">
    <name type="scientific">Novosphingobium aquae</name>
    <dbReference type="NCBI Taxonomy" id="3133435"/>
    <lineage>
        <taxon>Bacteria</taxon>
        <taxon>Pseudomonadati</taxon>
        <taxon>Pseudomonadota</taxon>
        <taxon>Alphaproteobacteria</taxon>
        <taxon>Sphingomonadales</taxon>
        <taxon>Sphingomonadaceae</taxon>
        <taxon>Novosphingobium</taxon>
    </lineage>
</organism>
<evidence type="ECO:0000256" key="3">
    <source>
        <dbReference type="ARBA" id="ARBA00008750"/>
    </source>
</evidence>